<evidence type="ECO:0000256" key="2">
    <source>
        <dbReference type="ARBA" id="ARBA00023125"/>
    </source>
</evidence>
<dbReference type="InterPro" id="IPR051081">
    <property type="entry name" value="HTH_MetalResp_TranReg"/>
</dbReference>
<keyword evidence="1" id="KW-0805">Transcription regulation</keyword>
<dbReference type="PRINTS" id="PR00778">
    <property type="entry name" value="HTHARSR"/>
</dbReference>
<evidence type="ECO:0000259" key="4">
    <source>
        <dbReference type="PROSITE" id="PS50987"/>
    </source>
</evidence>
<dbReference type="InterPro" id="IPR036388">
    <property type="entry name" value="WH-like_DNA-bd_sf"/>
</dbReference>
<dbReference type="CDD" id="cd00090">
    <property type="entry name" value="HTH_ARSR"/>
    <property type="match status" value="1"/>
</dbReference>
<protein>
    <submittedName>
        <fullName evidence="5">Regulatory protein ArsR</fullName>
    </submittedName>
</protein>
<evidence type="ECO:0000256" key="1">
    <source>
        <dbReference type="ARBA" id="ARBA00023015"/>
    </source>
</evidence>
<gene>
    <name evidence="5" type="ordered locus">Caur_3587</name>
</gene>
<dbReference type="GO" id="GO:0003677">
    <property type="term" value="F:DNA binding"/>
    <property type="evidence" value="ECO:0007669"/>
    <property type="project" value="UniProtKB-KW"/>
</dbReference>
<accession>A9WAI1</accession>
<dbReference type="InterPro" id="IPR036390">
    <property type="entry name" value="WH_DNA-bd_sf"/>
</dbReference>
<dbReference type="PATRIC" id="fig|324602.8.peg.4038"/>
<keyword evidence="3" id="KW-0804">Transcription</keyword>
<name>A9WAI1_CHLAA</name>
<evidence type="ECO:0000256" key="3">
    <source>
        <dbReference type="ARBA" id="ARBA00023163"/>
    </source>
</evidence>
<evidence type="ECO:0000313" key="5">
    <source>
        <dbReference type="EMBL" id="ABY36771.1"/>
    </source>
</evidence>
<dbReference type="GO" id="GO:0006355">
    <property type="term" value="P:regulation of DNA-templated transcription"/>
    <property type="evidence" value="ECO:0000318"/>
    <property type="project" value="GO_Central"/>
</dbReference>
<dbReference type="PROSITE" id="PS50987">
    <property type="entry name" value="HTH_ARSR_2"/>
    <property type="match status" value="1"/>
</dbReference>
<dbReference type="SMART" id="SM00418">
    <property type="entry name" value="HTH_ARSR"/>
    <property type="match status" value="1"/>
</dbReference>
<dbReference type="PANTHER" id="PTHR33154">
    <property type="entry name" value="TRANSCRIPTIONAL REGULATOR, ARSR FAMILY"/>
    <property type="match status" value="1"/>
</dbReference>
<dbReference type="EnsemblBacteria" id="ABY36771">
    <property type="protein sequence ID" value="ABY36771"/>
    <property type="gene ID" value="Caur_3587"/>
</dbReference>
<dbReference type="eggNOG" id="COG0640">
    <property type="taxonomic scope" value="Bacteria"/>
</dbReference>
<dbReference type="InterPro" id="IPR001845">
    <property type="entry name" value="HTH_ArsR_DNA-bd_dom"/>
</dbReference>
<dbReference type="Proteomes" id="UP000002008">
    <property type="component" value="Chromosome"/>
</dbReference>
<dbReference type="NCBIfam" id="NF033788">
    <property type="entry name" value="HTH_metalloreg"/>
    <property type="match status" value="1"/>
</dbReference>
<keyword evidence="2" id="KW-0238">DNA-binding</keyword>
<dbReference type="STRING" id="324602.Caur_3587"/>
<dbReference type="KEGG" id="cau:Caur_3587"/>
<organism evidence="5 6">
    <name type="scientific">Chloroflexus aurantiacus (strain ATCC 29366 / DSM 635 / J-10-fl)</name>
    <dbReference type="NCBI Taxonomy" id="324602"/>
    <lineage>
        <taxon>Bacteria</taxon>
        <taxon>Bacillati</taxon>
        <taxon>Chloroflexota</taxon>
        <taxon>Chloroflexia</taxon>
        <taxon>Chloroflexales</taxon>
        <taxon>Chloroflexineae</taxon>
        <taxon>Chloroflexaceae</taxon>
        <taxon>Chloroflexus</taxon>
    </lineage>
</organism>
<dbReference type="InParanoid" id="A9WAI1"/>
<proteinExistence type="predicted"/>
<dbReference type="SUPFAM" id="SSF46785">
    <property type="entry name" value="Winged helix' DNA-binding domain"/>
    <property type="match status" value="1"/>
</dbReference>
<dbReference type="FunCoup" id="A9WAI1">
    <property type="interactions" value="137"/>
</dbReference>
<reference evidence="6" key="1">
    <citation type="journal article" date="2011" name="BMC Genomics">
        <title>Complete genome sequence of the filamentous anoxygenic phototrophic bacterium Chloroflexus aurantiacus.</title>
        <authorList>
            <person name="Tang K.H."/>
            <person name="Barry K."/>
            <person name="Chertkov O."/>
            <person name="Dalin E."/>
            <person name="Han C.S."/>
            <person name="Hauser L.J."/>
            <person name="Honchak B.M."/>
            <person name="Karbach L.E."/>
            <person name="Land M.L."/>
            <person name="Lapidus A."/>
            <person name="Larimer F.W."/>
            <person name="Mikhailova N."/>
            <person name="Pitluck S."/>
            <person name="Pierson B.K."/>
            <person name="Blankenship R.E."/>
        </authorList>
    </citation>
    <scope>NUCLEOTIDE SEQUENCE [LARGE SCALE GENOMIC DNA]</scope>
    <source>
        <strain evidence="6">ATCC 29366 / DSM 635 / J-10-fl</strain>
    </source>
</reference>
<dbReference type="HOGENOM" id="CLU_097806_3_2_0"/>
<evidence type="ECO:0000313" key="6">
    <source>
        <dbReference type="Proteomes" id="UP000002008"/>
    </source>
</evidence>
<dbReference type="RefSeq" id="WP_012259424.1">
    <property type="nucleotide sequence ID" value="NC_010175.1"/>
</dbReference>
<dbReference type="EMBL" id="CP000909">
    <property type="protein sequence ID" value="ABY36771.1"/>
    <property type="molecule type" value="Genomic_DNA"/>
</dbReference>
<keyword evidence="6" id="KW-1185">Reference proteome</keyword>
<dbReference type="PANTHER" id="PTHR33154:SF18">
    <property type="entry name" value="ARSENICAL RESISTANCE OPERON REPRESSOR"/>
    <property type="match status" value="1"/>
</dbReference>
<dbReference type="Gene3D" id="1.10.10.10">
    <property type="entry name" value="Winged helix-like DNA-binding domain superfamily/Winged helix DNA-binding domain"/>
    <property type="match status" value="1"/>
</dbReference>
<feature type="domain" description="HTH arsR-type" evidence="4">
    <location>
        <begin position="27"/>
        <end position="126"/>
    </location>
</feature>
<dbReference type="InterPro" id="IPR011991">
    <property type="entry name" value="ArsR-like_HTH"/>
</dbReference>
<dbReference type="Pfam" id="PF01022">
    <property type="entry name" value="HTH_5"/>
    <property type="match status" value="1"/>
</dbReference>
<sequence>MNAQPTDQETPAVQVMSCCAPAITVTLSDAEAAQLADALSLLAHPIRLRLLAILARNAGHVCVCDLEAALPVKQPTVSHHLRLLRDGGLIEGERRGQWIYYAIRQDALATVRLLIDQFFASLTPDKA</sequence>
<dbReference type="AlphaFoldDB" id="A9WAI1"/>
<dbReference type="GO" id="GO:0003700">
    <property type="term" value="F:DNA-binding transcription factor activity"/>
    <property type="evidence" value="ECO:0007669"/>
    <property type="project" value="InterPro"/>
</dbReference>